<accession>A0A0J7XXE8</accession>
<evidence type="ECO:0000313" key="7">
    <source>
        <dbReference type="Proteomes" id="UP000052268"/>
    </source>
</evidence>
<evidence type="ECO:0000256" key="1">
    <source>
        <dbReference type="ARBA" id="ARBA00022491"/>
    </source>
</evidence>
<dbReference type="CDD" id="cd06278">
    <property type="entry name" value="PBP1_LacI-like"/>
    <property type="match status" value="1"/>
</dbReference>
<dbReference type="OrthoDB" id="8433438at2"/>
<dbReference type="InterPro" id="IPR000843">
    <property type="entry name" value="HTH_LacI"/>
</dbReference>
<dbReference type="InterPro" id="IPR028082">
    <property type="entry name" value="Peripla_BP_I"/>
</dbReference>
<dbReference type="Pfam" id="PF13377">
    <property type="entry name" value="Peripla_BP_3"/>
    <property type="match status" value="1"/>
</dbReference>
<proteinExistence type="predicted"/>
<dbReference type="RefSeq" id="WP_059151074.1">
    <property type="nucleotide sequence ID" value="NZ_KQ130453.1"/>
</dbReference>
<dbReference type="Proteomes" id="UP000052268">
    <property type="component" value="Unassembled WGS sequence"/>
</dbReference>
<dbReference type="InterPro" id="IPR046335">
    <property type="entry name" value="LacI/GalR-like_sensor"/>
</dbReference>
<feature type="domain" description="HTH lacI-type" evidence="5">
    <location>
        <begin position="6"/>
        <end position="60"/>
    </location>
</feature>
<dbReference type="Gene3D" id="1.10.260.40">
    <property type="entry name" value="lambda repressor-like DNA-binding domains"/>
    <property type="match status" value="1"/>
</dbReference>
<dbReference type="InterPro" id="IPR010982">
    <property type="entry name" value="Lambda_DNA-bd_dom_sf"/>
</dbReference>
<dbReference type="PROSITE" id="PS50932">
    <property type="entry name" value="HTH_LACI_2"/>
    <property type="match status" value="1"/>
</dbReference>
<name>A0A0J7XXE8_9SPHN</name>
<keyword evidence="3" id="KW-0238">DNA-binding</keyword>
<dbReference type="CDD" id="cd01392">
    <property type="entry name" value="HTH_LacI"/>
    <property type="match status" value="1"/>
</dbReference>
<dbReference type="Gene3D" id="3.40.50.2300">
    <property type="match status" value="2"/>
</dbReference>
<evidence type="ECO:0000256" key="4">
    <source>
        <dbReference type="ARBA" id="ARBA00023163"/>
    </source>
</evidence>
<reference evidence="6 7" key="1">
    <citation type="journal article" date="2015" name="G3 (Bethesda)">
        <title>Insights into Ongoing Evolution of the Hexachlorocyclohexane Catabolic Pathway from Comparative Genomics of Ten Sphingomonadaceae Strains.</title>
        <authorList>
            <person name="Pearce S.L."/>
            <person name="Oakeshott J.G."/>
            <person name="Pandey G."/>
        </authorList>
    </citation>
    <scope>NUCLEOTIDE SEQUENCE [LARGE SCALE GENOMIC DNA]</scope>
    <source>
        <strain evidence="6 7">LL02</strain>
    </source>
</reference>
<keyword evidence="2" id="KW-0805">Transcription regulation</keyword>
<gene>
    <name evidence="6" type="ORF">V474_14685</name>
</gene>
<dbReference type="SUPFAM" id="SSF47413">
    <property type="entry name" value="lambda repressor-like DNA-binding domains"/>
    <property type="match status" value="1"/>
</dbReference>
<keyword evidence="4" id="KW-0804">Transcription</keyword>
<comment type="caution">
    <text evidence="6">The sequence shown here is derived from an EMBL/GenBank/DDBJ whole genome shotgun (WGS) entry which is preliminary data.</text>
</comment>
<protein>
    <submittedName>
        <fullName evidence="6">LacI family transcriptional regulator</fullName>
    </submittedName>
</protein>
<dbReference type="SMART" id="SM00354">
    <property type="entry name" value="HTH_LACI"/>
    <property type="match status" value="1"/>
</dbReference>
<dbReference type="EMBL" id="JACU01000004">
    <property type="protein sequence ID" value="KMS56204.1"/>
    <property type="molecule type" value="Genomic_DNA"/>
</dbReference>
<dbReference type="GO" id="GO:0003700">
    <property type="term" value="F:DNA-binding transcription factor activity"/>
    <property type="evidence" value="ECO:0007669"/>
    <property type="project" value="TreeGrafter"/>
</dbReference>
<dbReference type="Pfam" id="PF00356">
    <property type="entry name" value="LacI"/>
    <property type="match status" value="1"/>
</dbReference>
<evidence type="ECO:0000313" key="6">
    <source>
        <dbReference type="EMBL" id="KMS56204.1"/>
    </source>
</evidence>
<evidence type="ECO:0000256" key="2">
    <source>
        <dbReference type="ARBA" id="ARBA00023015"/>
    </source>
</evidence>
<evidence type="ECO:0000259" key="5">
    <source>
        <dbReference type="PROSITE" id="PS50932"/>
    </source>
</evidence>
<dbReference type="GO" id="GO:0000976">
    <property type="term" value="F:transcription cis-regulatory region binding"/>
    <property type="evidence" value="ECO:0007669"/>
    <property type="project" value="TreeGrafter"/>
</dbReference>
<dbReference type="PANTHER" id="PTHR30146:SF95">
    <property type="entry name" value="RIBOSE OPERON REPRESSOR"/>
    <property type="match status" value="1"/>
</dbReference>
<sequence>MPDRPITSHDVARLAGVSQSAVSRAFTPGASISAALHAKVKEAAARLGYQPNLLPRMMVQGRSGIVAVVIGGAYNPFHAATLEAFSRAIQTAGKRIMLVQAENDRALDEMVGELIGYRIDGVVSALSILSQEAADAISAHRIPVVTLNSGIITDYIHVVEIDNTSAGRAAADLMISRGATRLAYIGADSIASRARQAGFCAAVEDAGLPAALCLPGSLDHDGGLAAGREMLAAAVRPDGIFCVNDLTAIGVIDAFRLEGGLTIPGDAQIVGFDNIPASRWPGYNLTTIDQNVGRMAECAVERLDAASSDGSGQAICVDFTLLERGTTFP</sequence>
<evidence type="ECO:0000256" key="3">
    <source>
        <dbReference type="ARBA" id="ARBA00023125"/>
    </source>
</evidence>
<keyword evidence="1" id="KW-0678">Repressor</keyword>
<dbReference type="PATRIC" id="fig|1114963.3.peg.1760"/>
<dbReference type="PANTHER" id="PTHR30146">
    <property type="entry name" value="LACI-RELATED TRANSCRIPTIONAL REPRESSOR"/>
    <property type="match status" value="1"/>
</dbReference>
<organism evidence="6 7">
    <name type="scientific">Novosphingobium barchaimii LL02</name>
    <dbReference type="NCBI Taxonomy" id="1114963"/>
    <lineage>
        <taxon>Bacteria</taxon>
        <taxon>Pseudomonadati</taxon>
        <taxon>Pseudomonadota</taxon>
        <taxon>Alphaproteobacteria</taxon>
        <taxon>Sphingomonadales</taxon>
        <taxon>Sphingomonadaceae</taxon>
        <taxon>Novosphingobium</taxon>
    </lineage>
</organism>
<dbReference type="AlphaFoldDB" id="A0A0J7XXE8"/>
<keyword evidence="7" id="KW-1185">Reference proteome</keyword>
<dbReference type="SUPFAM" id="SSF53822">
    <property type="entry name" value="Periplasmic binding protein-like I"/>
    <property type="match status" value="1"/>
</dbReference>